<dbReference type="Proteomes" id="UP000092124">
    <property type="component" value="Unassembled WGS sequence"/>
</dbReference>
<feature type="non-terminal residue" evidence="1">
    <location>
        <position position="71"/>
    </location>
</feature>
<dbReference type="AlphaFoldDB" id="A0A1A6HNM7"/>
<keyword evidence="2" id="KW-1185">Reference proteome</keyword>
<proteinExistence type="predicted"/>
<gene>
    <name evidence="1" type="ORF">A6R68_18284</name>
</gene>
<comment type="caution">
    <text evidence="1">The sequence shown here is derived from an EMBL/GenBank/DDBJ whole genome shotgun (WGS) entry which is preliminary data.</text>
</comment>
<protein>
    <submittedName>
        <fullName evidence="1">Uncharacterized protein</fullName>
    </submittedName>
</protein>
<reference evidence="1 2" key="1">
    <citation type="submission" date="2016-06" db="EMBL/GenBank/DDBJ databases">
        <title>The Draft Genome Sequence and Annotation of the Desert Woodrat Neotoma lepida.</title>
        <authorList>
            <person name="Campbell M."/>
            <person name="Oakeson K.F."/>
            <person name="Yandell M."/>
            <person name="Halpert J.R."/>
            <person name="Dearing D."/>
        </authorList>
    </citation>
    <scope>NUCLEOTIDE SEQUENCE [LARGE SCALE GENOMIC DNA]</scope>
    <source>
        <strain evidence="1">417</strain>
        <tissue evidence="1">Liver</tissue>
    </source>
</reference>
<sequence length="71" mass="7536">MLPSGPSALIMQLNVPNGLQHTDTHTQIHPWSSGVTADITSRAPSPVTMLPALDSISFISSYSSMSLEPSQ</sequence>
<dbReference type="EMBL" id="LZPO01024056">
    <property type="protein sequence ID" value="OBS79327.1"/>
    <property type="molecule type" value="Genomic_DNA"/>
</dbReference>
<name>A0A1A6HNM7_NEOLE</name>
<evidence type="ECO:0000313" key="2">
    <source>
        <dbReference type="Proteomes" id="UP000092124"/>
    </source>
</evidence>
<accession>A0A1A6HNM7</accession>
<evidence type="ECO:0000313" key="1">
    <source>
        <dbReference type="EMBL" id="OBS79327.1"/>
    </source>
</evidence>
<organism evidence="1 2">
    <name type="scientific">Neotoma lepida</name>
    <name type="common">Desert woodrat</name>
    <dbReference type="NCBI Taxonomy" id="56216"/>
    <lineage>
        <taxon>Eukaryota</taxon>
        <taxon>Metazoa</taxon>
        <taxon>Chordata</taxon>
        <taxon>Craniata</taxon>
        <taxon>Vertebrata</taxon>
        <taxon>Euteleostomi</taxon>
        <taxon>Mammalia</taxon>
        <taxon>Eutheria</taxon>
        <taxon>Euarchontoglires</taxon>
        <taxon>Glires</taxon>
        <taxon>Rodentia</taxon>
        <taxon>Myomorpha</taxon>
        <taxon>Muroidea</taxon>
        <taxon>Cricetidae</taxon>
        <taxon>Neotominae</taxon>
        <taxon>Neotoma</taxon>
    </lineage>
</organism>